<dbReference type="Proteomes" id="UP000652567">
    <property type="component" value="Unassembled WGS sequence"/>
</dbReference>
<gene>
    <name evidence="1" type="ORF">C4F51_08045</name>
</gene>
<dbReference type="AlphaFoldDB" id="A0A928V5R7"/>
<comment type="caution">
    <text evidence="1">The sequence shown here is derived from an EMBL/GenBank/DDBJ whole genome shotgun (WGS) entry which is preliminary data.</text>
</comment>
<evidence type="ECO:0000313" key="1">
    <source>
        <dbReference type="EMBL" id="MBE8717137.1"/>
    </source>
</evidence>
<evidence type="ECO:0000313" key="2">
    <source>
        <dbReference type="Proteomes" id="UP000652567"/>
    </source>
</evidence>
<reference evidence="1" key="1">
    <citation type="submission" date="2018-07" db="EMBL/GenBank/DDBJ databases">
        <title>Genome assembly of strain Ka43.</title>
        <authorList>
            <person name="Kukolya J."/>
            <person name="Nagy I."/>
            <person name="Horvath B."/>
            <person name="Toth A."/>
        </authorList>
    </citation>
    <scope>NUCLEOTIDE SEQUENCE</scope>
    <source>
        <strain evidence="1">KB43</strain>
    </source>
</reference>
<sequence>MSSFYEIRELPDGDVVLLRSDDEGEPLVKIRFSAESLAFLGDGRFEVAKAMIEAGMDAASELAERYQDERDDFGVDLMDDATTHMLH</sequence>
<accession>A0A928V5R7</accession>
<proteinExistence type="predicted"/>
<protein>
    <submittedName>
        <fullName evidence="1">Uncharacterized protein</fullName>
    </submittedName>
</protein>
<dbReference type="EMBL" id="PRDL01000001">
    <property type="protein sequence ID" value="MBE8717137.1"/>
    <property type="molecule type" value="Genomic_DNA"/>
</dbReference>
<dbReference type="RefSeq" id="WP_193908750.1">
    <property type="nucleotide sequence ID" value="NZ_PRDL01000001.1"/>
</dbReference>
<keyword evidence="2" id="KW-1185">Reference proteome</keyword>
<name>A0A928V5R7_9GAMM</name>
<organism evidence="1 2">
    <name type="scientific">Cellvibrio polysaccharolyticus</name>
    <dbReference type="NCBI Taxonomy" id="2082724"/>
    <lineage>
        <taxon>Bacteria</taxon>
        <taxon>Pseudomonadati</taxon>
        <taxon>Pseudomonadota</taxon>
        <taxon>Gammaproteobacteria</taxon>
        <taxon>Cellvibrionales</taxon>
        <taxon>Cellvibrionaceae</taxon>
        <taxon>Cellvibrio</taxon>
    </lineage>
</organism>